<evidence type="ECO:0000256" key="2">
    <source>
        <dbReference type="SAM" id="MobiDB-lite"/>
    </source>
</evidence>
<dbReference type="EMBL" id="MRZV01001487">
    <property type="protein sequence ID" value="PIK37532.1"/>
    <property type="molecule type" value="Genomic_DNA"/>
</dbReference>
<name>A0A2G8JP36_STIJA</name>
<feature type="compositionally biased region" description="Basic and acidic residues" evidence="2">
    <location>
        <begin position="264"/>
        <end position="282"/>
    </location>
</feature>
<evidence type="ECO:0000313" key="4">
    <source>
        <dbReference type="Proteomes" id="UP000230750"/>
    </source>
</evidence>
<dbReference type="AlphaFoldDB" id="A0A2G8JP36"/>
<evidence type="ECO:0000256" key="1">
    <source>
        <dbReference type="ARBA" id="ARBA00009319"/>
    </source>
</evidence>
<dbReference type="PANTHER" id="PTHR32003:SF1">
    <property type="entry name" value="PROTEIN FAM199X"/>
    <property type="match status" value="1"/>
</dbReference>
<protein>
    <submittedName>
        <fullName evidence="3">Uncharacterized protein</fullName>
    </submittedName>
</protein>
<feature type="region of interest" description="Disordered" evidence="2">
    <location>
        <begin position="219"/>
        <end position="282"/>
    </location>
</feature>
<dbReference type="Pfam" id="PF15814">
    <property type="entry name" value="FAM199X"/>
    <property type="match status" value="1"/>
</dbReference>
<accession>A0A2G8JP36</accession>
<evidence type="ECO:0000313" key="3">
    <source>
        <dbReference type="EMBL" id="PIK37532.1"/>
    </source>
</evidence>
<keyword evidence="4" id="KW-1185">Reference proteome</keyword>
<dbReference type="InterPro" id="IPR029672">
    <property type="entry name" value="FAM199X_fam"/>
</dbReference>
<dbReference type="STRING" id="307972.A0A2G8JP36"/>
<dbReference type="PANTHER" id="PTHR32003">
    <property type="entry name" value="PROTEIN FAM199X"/>
    <property type="match status" value="1"/>
</dbReference>
<organism evidence="3 4">
    <name type="scientific">Stichopus japonicus</name>
    <name type="common">Sea cucumber</name>
    <dbReference type="NCBI Taxonomy" id="307972"/>
    <lineage>
        <taxon>Eukaryota</taxon>
        <taxon>Metazoa</taxon>
        <taxon>Echinodermata</taxon>
        <taxon>Eleutherozoa</taxon>
        <taxon>Echinozoa</taxon>
        <taxon>Holothuroidea</taxon>
        <taxon>Aspidochirotacea</taxon>
        <taxon>Aspidochirotida</taxon>
        <taxon>Stichopodidae</taxon>
        <taxon>Apostichopus</taxon>
    </lineage>
</organism>
<feature type="compositionally biased region" description="Basic and acidic residues" evidence="2">
    <location>
        <begin position="219"/>
        <end position="240"/>
    </location>
</feature>
<comment type="similarity">
    <text evidence="1">Belongs to the FAM199 family.</text>
</comment>
<gene>
    <name evidence="3" type="ORF">BSL78_25633</name>
</gene>
<reference evidence="3 4" key="1">
    <citation type="journal article" date="2017" name="PLoS Biol.">
        <title>The sea cucumber genome provides insights into morphological evolution and visceral regeneration.</title>
        <authorList>
            <person name="Zhang X."/>
            <person name="Sun L."/>
            <person name="Yuan J."/>
            <person name="Sun Y."/>
            <person name="Gao Y."/>
            <person name="Zhang L."/>
            <person name="Li S."/>
            <person name="Dai H."/>
            <person name="Hamel J.F."/>
            <person name="Liu C."/>
            <person name="Yu Y."/>
            <person name="Liu S."/>
            <person name="Lin W."/>
            <person name="Guo K."/>
            <person name="Jin S."/>
            <person name="Xu P."/>
            <person name="Storey K.B."/>
            <person name="Huan P."/>
            <person name="Zhang T."/>
            <person name="Zhou Y."/>
            <person name="Zhang J."/>
            <person name="Lin C."/>
            <person name="Li X."/>
            <person name="Xing L."/>
            <person name="Huo D."/>
            <person name="Sun M."/>
            <person name="Wang L."/>
            <person name="Mercier A."/>
            <person name="Li F."/>
            <person name="Yang H."/>
            <person name="Xiang J."/>
        </authorList>
    </citation>
    <scope>NUCLEOTIDE SEQUENCE [LARGE SCALE GENOMIC DNA]</scope>
    <source>
        <strain evidence="3">Shaxun</strain>
        <tissue evidence="3">Muscle</tissue>
    </source>
</reference>
<comment type="caution">
    <text evidence="3">The sequence shown here is derived from an EMBL/GenBank/DDBJ whole genome shotgun (WGS) entry which is preliminary data.</text>
</comment>
<dbReference type="Proteomes" id="UP000230750">
    <property type="component" value="Unassembled WGS sequence"/>
</dbReference>
<sequence length="309" mass="35441">MSDLTKYWSLFTYTVEHSGQFQDGCLHGLLEDEDDDDDDIEDVAYSACTLEETISSEGGLYYEIQSPTRSPDIICGSDDSDYLHSTFMSLLPEHHLLAEDLPLMPDFASKNQNPLREEATGVDHVEEKLPIDVSSRKRKLQGVAWKNLSQREKQETVEELLATISYTLGPRERLEVARILDTDGDISGVSYVLSIDPENLPEEKVTLIQNLLEEATDDAKTRDWRHMQQERSSKVKRESTSKGILPKSRMQKCGNTLRRNLSRLTRDRQRKEECRQDNKEKKSGFFEKEQVISLYQDGSSDEEEVDILE</sequence>
<proteinExistence type="inferred from homology"/>
<dbReference type="OrthoDB" id="6365484at2759"/>